<dbReference type="EMBL" id="CP006868">
    <property type="protein sequence ID" value="UXD22610.1"/>
    <property type="molecule type" value="Genomic_DNA"/>
</dbReference>
<dbReference type="Gene3D" id="3.90.1670.10">
    <property type="entry name" value="FdhE-like domain"/>
    <property type="match status" value="1"/>
</dbReference>
<reference evidence="1" key="1">
    <citation type="submission" date="2013-11" db="EMBL/GenBank/DDBJ databases">
        <title>Comparative genomics of Ignicoccus.</title>
        <authorList>
            <person name="Podar M."/>
        </authorList>
    </citation>
    <scope>NUCLEOTIDE SEQUENCE</scope>
    <source>
        <strain evidence="1">DSM 13166</strain>
    </source>
</reference>
<dbReference type="KEGG" id="ipc:IPA_06685"/>
<dbReference type="PANTHER" id="PTHR37689">
    <property type="entry name" value="PROTEIN FDHE"/>
    <property type="match status" value="1"/>
</dbReference>
<dbReference type="GO" id="GO:0008199">
    <property type="term" value="F:ferric iron binding"/>
    <property type="evidence" value="ECO:0007669"/>
    <property type="project" value="TreeGrafter"/>
</dbReference>
<gene>
    <name evidence="1" type="ORF">IPA_06685</name>
</gene>
<dbReference type="InterPro" id="IPR006452">
    <property type="entry name" value="Formate_DH_accessory"/>
</dbReference>
<evidence type="ECO:0008006" key="3">
    <source>
        <dbReference type="Google" id="ProtNLM"/>
    </source>
</evidence>
<dbReference type="PANTHER" id="PTHR37689:SF1">
    <property type="entry name" value="PROTEIN FDHE"/>
    <property type="match status" value="1"/>
</dbReference>
<keyword evidence="2" id="KW-1185">Reference proteome</keyword>
<dbReference type="GO" id="GO:0005829">
    <property type="term" value="C:cytosol"/>
    <property type="evidence" value="ECO:0007669"/>
    <property type="project" value="TreeGrafter"/>
</dbReference>
<dbReference type="Proteomes" id="UP001063698">
    <property type="component" value="Chromosome"/>
</dbReference>
<dbReference type="InterPro" id="IPR024064">
    <property type="entry name" value="FdhE-like_sf"/>
</dbReference>
<name>A0A977KCX2_9CREN</name>
<sequence length="165" mass="18952">MRGSDALSKLRYDDVPIAESVAVKELLEEVASKFSELDESLVRRKTLQVLAKLVKERRPDMLEVPRDGFCPVCGSPSPLGYLDSNGALWLMCPMCGATWRVHRVKCPYCSSEETWFKRDLFAPWIRVYGCDKCGHNWIVVDEKEESYPGIPREAYWLILKRYMGA</sequence>
<accession>A0A977KCX2</accession>
<evidence type="ECO:0000313" key="1">
    <source>
        <dbReference type="EMBL" id="UXD22610.1"/>
    </source>
</evidence>
<organism evidence="1 2">
    <name type="scientific">Ignicoccus pacificus DSM 13166</name>
    <dbReference type="NCBI Taxonomy" id="940294"/>
    <lineage>
        <taxon>Archaea</taxon>
        <taxon>Thermoproteota</taxon>
        <taxon>Thermoprotei</taxon>
        <taxon>Desulfurococcales</taxon>
        <taxon>Desulfurococcaceae</taxon>
        <taxon>Ignicoccus</taxon>
    </lineage>
</organism>
<evidence type="ECO:0000313" key="2">
    <source>
        <dbReference type="Proteomes" id="UP001063698"/>
    </source>
</evidence>
<proteinExistence type="predicted"/>
<dbReference type="SUPFAM" id="SSF144020">
    <property type="entry name" value="FdhE-like"/>
    <property type="match status" value="1"/>
</dbReference>
<dbReference type="GO" id="GO:0051604">
    <property type="term" value="P:protein maturation"/>
    <property type="evidence" value="ECO:0007669"/>
    <property type="project" value="TreeGrafter"/>
</dbReference>
<dbReference type="AlphaFoldDB" id="A0A977KCX2"/>
<protein>
    <recommendedName>
        <fullName evidence="3">Formate dehydrogenase accessory protein FdhE</fullName>
    </recommendedName>
</protein>